<dbReference type="Proteomes" id="UP000541444">
    <property type="component" value="Unassembled WGS sequence"/>
</dbReference>
<evidence type="ECO:0000313" key="5">
    <source>
        <dbReference type="EMBL" id="KAF6176996.1"/>
    </source>
</evidence>
<feature type="repeat" description="PPR" evidence="3">
    <location>
        <begin position="379"/>
        <end position="413"/>
    </location>
</feature>
<dbReference type="EMBL" id="JACGCM010000012">
    <property type="protein sequence ID" value="KAF6176996.1"/>
    <property type="molecule type" value="Genomic_DNA"/>
</dbReference>
<proteinExistence type="inferred from homology"/>
<dbReference type="PANTHER" id="PTHR47447:SF23">
    <property type="entry name" value="PENTACOTRIPEPTIDE-REPEAT REGION OF PRORP DOMAIN-CONTAINING PROTEIN"/>
    <property type="match status" value="1"/>
</dbReference>
<keyword evidence="6" id="KW-1185">Reference proteome</keyword>
<dbReference type="AlphaFoldDB" id="A0A7J7PC55"/>
<dbReference type="PANTHER" id="PTHR47447">
    <property type="entry name" value="OS03G0856100 PROTEIN"/>
    <property type="match status" value="1"/>
</dbReference>
<organism evidence="5 6">
    <name type="scientific">Kingdonia uniflora</name>
    <dbReference type="NCBI Taxonomy" id="39325"/>
    <lineage>
        <taxon>Eukaryota</taxon>
        <taxon>Viridiplantae</taxon>
        <taxon>Streptophyta</taxon>
        <taxon>Embryophyta</taxon>
        <taxon>Tracheophyta</taxon>
        <taxon>Spermatophyta</taxon>
        <taxon>Magnoliopsida</taxon>
        <taxon>Ranunculales</taxon>
        <taxon>Circaeasteraceae</taxon>
        <taxon>Kingdonia</taxon>
    </lineage>
</organism>
<feature type="repeat" description="PPR" evidence="3">
    <location>
        <begin position="414"/>
        <end position="448"/>
    </location>
</feature>
<dbReference type="OrthoDB" id="5588846at2759"/>
<dbReference type="Pfam" id="PF13812">
    <property type="entry name" value="PPR_3"/>
    <property type="match status" value="1"/>
</dbReference>
<dbReference type="PROSITE" id="PS51375">
    <property type="entry name" value="PPR"/>
    <property type="match status" value="8"/>
</dbReference>
<evidence type="ECO:0000256" key="4">
    <source>
        <dbReference type="SAM" id="MobiDB-lite"/>
    </source>
</evidence>
<evidence type="ECO:0000256" key="2">
    <source>
        <dbReference type="ARBA" id="ARBA00022737"/>
    </source>
</evidence>
<protein>
    <recommendedName>
        <fullName evidence="7">Pentatricopeptide repeat-containing protein</fullName>
    </recommendedName>
</protein>
<reference evidence="5 6" key="1">
    <citation type="journal article" date="2020" name="IScience">
        <title>Genome Sequencing of the Endangered Kingdonia uniflora (Circaeasteraceae, Ranunculales) Reveals Potential Mechanisms of Evolutionary Specialization.</title>
        <authorList>
            <person name="Sun Y."/>
            <person name="Deng T."/>
            <person name="Zhang A."/>
            <person name="Moore M.J."/>
            <person name="Landis J.B."/>
            <person name="Lin N."/>
            <person name="Zhang H."/>
            <person name="Zhang X."/>
            <person name="Huang J."/>
            <person name="Zhang X."/>
            <person name="Sun H."/>
            <person name="Wang H."/>
        </authorList>
    </citation>
    <scope>NUCLEOTIDE SEQUENCE [LARGE SCALE GENOMIC DNA]</scope>
    <source>
        <strain evidence="5">TB1705</strain>
        <tissue evidence="5">Leaf</tissue>
    </source>
</reference>
<feature type="repeat" description="PPR" evidence="3">
    <location>
        <begin position="273"/>
        <end position="307"/>
    </location>
</feature>
<sequence length="727" mass="82976">MYIDHAHEICSIRTTKMALKHLYFTLSVPPFPLISSNPNSKPQSLTPHYSNLHLNHFSTTYKPLKPSTPPPNSISQSQNPIFLPYLQQQEEDEEQEEEALIPESQDPILTFFKSRSETPSQDPTHEGRTLLQENRRSLWRLADENPIENEDVGVEENEKFDDGVSSLRPVEGVVGEILKLARDLPENSTLGEMLGPYVERIAGVECVEVLSLMGSEGLVMGCLYFFEWMRSQEPSLVTSRACSVMFTILGKAGLGEKLMVLFQNLPMTREFRNVCVYNSAISGLSCCRRFNDAWEVYEAMEANNIQPDHVTGSILITTMRKSGRSAKDAWEFFEKLNRKGVKWRLEVLGALIKLFCDEGLKKEALVIQSEMEKKGIQSNVVIYNTLMGAYSKSDQIEEAEGLFMEMKEKEIKPTSVTYNILMDAYSRRMQPEIIEDLLSEMQSLGLEANIKSYTCLISAYGRKKKMSDMANNAFLKMKKAGIRADSRSYTALIHAYSVDGWHEKAYITFETMKMEGIKPSIETYTALLDAFRRIGDTQTLMEIWKSMMHDKIEGTRVTFNTLLDGFAKQGQYTDARDVVSEFGRIGFQPTVLTYNMLMNAYARGGQHSKLPQLYKEMATLNLKPDSVTYSTMIYAYVRIRDFSRAFYYHKQMAKNKQVPDPKSYEKLRAILDVKAATKNRKDKSAILGIINSSMGLLKPKKRSKKDELWKNKKKWSRPSGSFSGRRD</sequence>
<gene>
    <name evidence="5" type="ORF">GIB67_027796</name>
</gene>
<comment type="caution">
    <text evidence="5">The sequence shown here is derived from an EMBL/GenBank/DDBJ whole genome shotgun (WGS) entry which is preliminary data.</text>
</comment>
<keyword evidence="2" id="KW-0677">Repeat</keyword>
<comment type="similarity">
    <text evidence="1">Belongs to the PPR family. P subfamily.</text>
</comment>
<feature type="repeat" description="PPR" evidence="3">
    <location>
        <begin position="449"/>
        <end position="484"/>
    </location>
</feature>
<feature type="compositionally biased region" description="Polar residues" evidence="4">
    <location>
        <begin position="718"/>
        <end position="727"/>
    </location>
</feature>
<feature type="repeat" description="PPR" evidence="3">
    <location>
        <begin position="555"/>
        <end position="589"/>
    </location>
</feature>
<feature type="repeat" description="PPR" evidence="3">
    <location>
        <begin position="590"/>
        <end position="624"/>
    </location>
</feature>
<evidence type="ECO:0000256" key="1">
    <source>
        <dbReference type="ARBA" id="ARBA00007626"/>
    </source>
</evidence>
<dbReference type="Pfam" id="PF13041">
    <property type="entry name" value="PPR_2"/>
    <property type="match status" value="4"/>
</dbReference>
<dbReference type="Gene3D" id="1.25.40.10">
    <property type="entry name" value="Tetratricopeptide repeat domain"/>
    <property type="match status" value="4"/>
</dbReference>
<dbReference type="NCBIfam" id="TIGR00756">
    <property type="entry name" value="PPR"/>
    <property type="match status" value="9"/>
</dbReference>
<evidence type="ECO:0000256" key="3">
    <source>
        <dbReference type="PROSITE-ProRule" id="PRU00708"/>
    </source>
</evidence>
<name>A0A7J7PC55_9MAGN</name>
<dbReference type="InterPro" id="IPR002885">
    <property type="entry name" value="PPR_rpt"/>
</dbReference>
<accession>A0A7J7PC55</accession>
<feature type="repeat" description="PPR" evidence="3">
    <location>
        <begin position="625"/>
        <end position="659"/>
    </location>
</feature>
<feature type="region of interest" description="Disordered" evidence="4">
    <location>
        <begin position="699"/>
        <end position="727"/>
    </location>
</feature>
<feature type="repeat" description="PPR" evidence="3">
    <location>
        <begin position="485"/>
        <end position="519"/>
    </location>
</feature>
<dbReference type="InterPro" id="IPR011990">
    <property type="entry name" value="TPR-like_helical_dom_sf"/>
</dbReference>
<evidence type="ECO:0008006" key="7">
    <source>
        <dbReference type="Google" id="ProtNLM"/>
    </source>
</evidence>
<evidence type="ECO:0000313" key="6">
    <source>
        <dbReference type="Proteomes" id="UP000541444"/>
    </source>
</evidence>
<dbReference type="Pfam" id="PF01535">
    <property type="entry name" value="PPR"/>
    <property type="match status" value="1"/>
</dbReference>